<keyword evidence="2" id="KW-1185">Reference proteome</keyword>
<dbReference type="Proteomes" id="UP001154312">
    <property type="component" value="Unassembled WGS sequence"/>
</dbReference>
<organism evidence="1 2">
    <name type="scientific">Pelotomaculum isophthalicicum JI</name>
    <dbReference type="NCBI Taxonomy" id="947010"/>
    <lineage>
        <taxon>Bacteria</taxon>
        <taxon>Bacillati</taxon>
        <taxon>Bacillota</taxon>
        <taxon>Clostridia</taxon>
        <taxon>Eubacteriales</taxon>
        <taxon>Desulfotomaculaceae</taxon>
        <taxon>Pelotomaculum</taxon>
    </lineage>
</organism>
<name>A0A9X4JVY6_9FIRM</name>
<dbReference type="AlphaFoldDB" id="A0A9X4JVY6"/>
<sequence length="108" mass="12392">MAFEIYKPRGERVPKLPLVTISKNSMVLNKYAREKLSVGKVELAFDPESNVIRIKASSEGQNIKKTKVFGRGFFNHFGITAKGKFHAEYDEKERALYVNIDKMQKDPQ</sequence>
<evidence type="ECO:0000313" key="2">
    <source>
        <dbReference type="Proteomes" id="UP001154312"/>
    </source>
</evidence>
<reference evidence="1" key="1">
    <citation type="submission" date="2022-02" db="EMBL/GenBank/DDBJ databases">
        <authorList>
            <person name="Leng L."/>
        </authorList>
    </citation>
    <scope>NUCLEOTIDE SEQUENCE</scope>
    <source>
        <strain evidence="1">JI</strain>
    </source>
</reference>
<comment type="caution">
    <text evidence="1">The sequence shown here is derived from an EMBL/GenBank/DDBJ whole genome shotgun (WGS) entry which is preliminary data.</text>
</comment>
<accession>A0A9X4JVY6</accession>
<proteinExistence type="predicted"/>
<protein>
    <submittedName>
        <fullName evidence="1">Uncharacterized protein</fullName>
    </submittedName>
</protein>
<dbReference type="RefSeq" id="WP_277444634.1">
    <property type="nucleotide sequence ID" value="NZ_JAKOAV010000025.1"/>
</dbReference>
<evidence type="ECO:0000313" key="1">
    <source>
        <dbReference type="EMBL" id="MDF9409191.1"/>
    </source>
</evidence>
<dbReference type="EMBL" id="JAKOAV010000025">
    <property type="protein sequence ID" value="MDF9409191.1"/>
    <property type="molecule type" value="Genomic_DNA"/>
</dbReference>
<gene>
    <name evidence="1" type="ORF">L7E55_12630</name>
</gene>